<feature type="compositionally biased region" description="Basic and acidic residues" evidence="1">
    <location>
        <begin position="53"/>
        <end position="64"/>
    </location>
</feature>
<protein>
    <submittedName>
        <fullName evidence="2">Uncharacterized protein</fullName>
    </submittedName>
</protein>
<dbReference type="EMBL" id="JAJFAZ020000001">
    <property type="protein sequence ID" value="KAI5352544.1"/>
    <property type="molecule type" value="Genomic_DNA"/>
</dbReference>
<dbReference type="Proteomes" id="UP001054821">
    <property type="component" value="Chromosome 1"/>
</dbReference>
<accession>A0AAD4ZR05</accession>
<keyword evidence="3" id="KW-1185">Reference proteome</keyword>
<dbReference type="AlphaFoldDB" id="A0AAD4ZR05"/>
<evidence type="ECO:0000313" key="2">
    <source>
        <dbReference type="EMBL" id="KAI5352544.1"/>
    </source>
</evidence>
<name>A0AAD4ZR05_PRUDU</name>
<evidence type="ECO:0000313" key="3">
    <source>
        <dbReference type="Proteomes" id="UP001054821"/>
    </source>
</evidence>
<evidence type="ECO:0000256" key="1">
    <source>
        <dbReference type="SAM" id="MobiDB-lite"/>
    </source>
</evidence>
<feature type="region of interest" description="Disordered" evidence="1">
    <location>
        <begin position="21"/>
        <end position="92"/>
    </location>
</feature>
<comment type="caution">
    <text evidence="2">The sequence shown here is derived from an EMBL/GenBank/DDBJ whole genome shotgun (WGS) entry which is preliminary data.</text>
</comment>
<sequence>MLPLSTLRTNLIIEQQNIFPFQAAPPDTHPPPSNTTPVIPTPFHDSISTQLPDDPHDTAAHLFDDPCPTLPTPTSTSPLPSPPNVLHNSQPYSLPVQPLHRLSTPQDSILSSQRFFM</sequence>
<gene>
    <name evidence="2" type="ORF">L3X38_005435</name>
</gene>
<proteinExistence type="predicted"/>
<reference evidence="2 3" key="1">
    <citation type="journal article" date="2022" name="G3 (Bethesda)">
        <title>Whole-genome sequence and methylome profiling of the almond [Prunus dulcis (Mill.) D.A. Webb] cultivar 'Nonpareil'.</title>
        <authorList>
            <person name="D'Amico-Willman K.M."/>
            <person name="Ouma W.Z."/>
            <person name="Meulia T."/>
            <person name="Sideli G.M."/>
            <person name="Gradziel T.M."/>
            <person name="Fresnedo-Ramirez J."/>
        </authorList>
    </citation>
    <scope>NUCLEOTIDE SEQUENCE [LARGE SCALE GENOMIC DNA]</scope>
    <source>
        <strain evidence="2">Clone GOH B32 T37-40</strain>
    </source>
</reference>
<organism evidence="2 3">
    <name type="scientific">Prunus dulcis</name>
    <name type="common">Almond</name>
    <name type="synonym">Amygdalus dulcis</name>
    <dbReference type="NCBI Taxonomy" id="3755"/>
    <lineage>
        <taxon>Eukaryota</taxon>
        <taxon>Viridiplantae</taxon>
        <taxon>Streptophyta</taxon>
        <taxon>Embryophyta</taxon>
        <taxon>Tracheophyta</taxon>
        <taxon>Spermatophyta</taxon>
        <taxon>Magnoliopsida</taxon>
        <taxon>eudicotyledons</taxon>
        <taxon>Gunneridae</taxon>
        <taxon>Pentapetalae</taxon>
        <taxon>rosids</taxon>
        <taxon>fabids</taxon>
        <taxon>Rosales</taxon>
        <taxon>Rosaceae</taxon>
        <taxon>Amygdaloideae</taxon>
        <taxon>Amygdaleae</taxon>
        <taxon>Prunus</taxon>
    </lineage>
</organism>